<dbReference type="InterPro" id="IPR050331">
    <property type="entry name" value="Zinc_finger"/>
</dbReference>
<evidence type="ECO:0000313" key="10">
    <source>
        <dbReference type="Proteomes" id="UP000053989"/>
    </source>
</evidence>
<keyword evidence="2" id="KW-0479">Metal-binding</keyword>
<accession>A0A0C3A052</accession>
<evidence type="ECO:0000256" key="1">
    <source>
        <dbReference type="ARBA" id="ARBA00004123"/>
    </source>
</evidence>
<evidence type="ECO:0000256" key="6">
    <source>
        <dbReference type="ARBA" id="ARBA00023242"/>
    </source>
</evidence>
<comment type="subcellular location">
    <subcellularLocation>
        <location evidence="1">Nucleus</location>
    </subcellularLocation>
</comment>
<dbReference type="InParanoid" id="A0A0C3A052"/>
<dbReference type="GO" id="GO:0010468">
    <property type="term" value="P:regulation of gene expression"/>
    <property type="evidence" value="ECO:0007669"/>
    <property type="project" value="TreeGrafter"/>
</dbReference>
<dbReference type="EMBL" id="KN822014">
    <property type="protein sequence ID" value="KIM67038.1"/>
    <property type="molecule type" value="Genomic_DNA"/>
</dbReference>
<keyword evidence="10" id="KW-1185">Reference proteome</keyword>
<evidence type="ECO:0000256" key="3">
    <source>
        <dbReference type="ARBA" id="ARBA00022737"/>
    </source>
</evidence>
<dbReference type="SMART" id="SM00355">
    <property type="entry name" value="ZnF_C2H2"/>
    <property type="match status" value="2"/>
</dbReference>
<dbReference type="PANTHER" id="PTHR16515">
    <property type="entry name" value="PR DOMAIN ZINC FINGER PROTEIN"/>
    <property type="match status" value="1"/>
</dbReference>
<evidence type="ECO:0000256" key="4">
    <source>
        <dbReference type="ARBA" id="ARBA00022771"/>
    </source>
</evidence>
<dbReference type="PROSITE" id="PS00028">
    <property type="entry name" value="ZINC_FINGER_C2H2_1"/>
    <property type="match status" value="2"/>
</dbReference>
<sequence>MSDSQNDSFYSAFEPFGSEFTKQQGGLDFVSFHSPSDILAPHPDLFELELDSSLAAFNEVQLQLLTVDSNDAYSFLRSDTPTCGPPSTITVSSESAYETLSSHSESFYNFSEPSYPPTNCSFPLDLEMDFQRVRVGSSGCSDYGTSAAVSVNNSLPVTVDPSAFGALPISPRSPSAVPADHSFKRTSYSDYGGATRISAVPKSSSADYYGLGYLGADHNISSNNMSHLAVASAVPQTRVVRGLEDQSKEDPRKKYQCLTCPRAFARAYNLKTHMATHDPNRPKPHVCPHRSCGRSFSRKHDLGRHLVSIHREEALSSTPSATTKAIGVDAGPRAWCEGCGKSWVGTGSPCSCADVK</sequence>
<keyword evidence="4 7" id="KW-0863">Zinc-finger</keyword>
<evidence type="ECO:0000313" key="9">
    <source>
        <dbReference type="EMBL" id="KIM67038.1"/>
    </source>
</evidence>
<name>A0A0C3A052_9AGAM</name>
<organism evidence="9 10">
    <name type="scientific">Scleroderma citrinum Foug A</name>
    <dbReference type="NCBI Taxonomy" id="1036808"/>
    <lineage>
        <taxon>Eukaryota</taxon>
        <taxon>Fungi</taxon>
        <taxon>Dikarya</taxon>
        <taxon>Basidiomycota</taxon>
        <taxon>Agaricomycotina</taxon>
        <taxon>Agaricomycetes</taxon>
        <taxon>Agaricomycetidae</taxon>
        <taxon>Boletales</taxon>
        <taxon>Sclerodermatineae</taxon>
        <taxon>Sclerodermataceae</taxon>
        <taxon>Scleroderma</taxon>
    </lineage>
</organism>
<keyword evidence="6" id="KW-0539">Nucleus</keyword>
<reference evidence="10" key="2">
    <citation type="submission" date="2015-01" db="EMBL/GenBank/DDBJ databases">
        <title>Evolutionary Origins and Diversification of the Mycorrhizal Mutualists.</title>
        <authorList>
            <consortium name="DOE Joint Genome Institute"/>
            <consortium name="Mycorrhizal Genomics Consortium"/>
            <person name="Kohler A."/>
            <person name="Kuo A."/>
            <person name="Nagy L.G."/>
            <person name="Floudas D."/>
            <person name="Copeland A."/>
            <person name="Barry K.W."/>
            <person name="Cichocki N."/>
            <person name="Veneault-Fourrey C."/>
            <person name="LaButti K."/>
            <person name="Lindquist E.A."/>
            <person name="Lipzen A."/>
            <person name="Lundell T."/>
            <person name="Morin E."/>
            <person name="Murat C."/>
            <person name="Riley R."/>
            <person name="Ohm R."/>
            <person name="Sun H."/>
            <person name="Tunlid A."/>
            <person name="Henrissat B."/>
            <person name="Grigoriev I.V."/>
            <person name="Hibbett D.S."/>
            <person name="Martin F."/>
        </authorList>
    </citation>
    <scope>NUCLEOTIDE SEQUENCE [LARGE SCALE GENOMIC DNA]</scope>
    <source>
        <strain evidence="10">Foug A</strain>
    </source>
</reference>
<evidence type="ECO:0000256" key="5">
    <source>
        <dbReference type="ARBA" id="ARBA00022833"/>
    </source>
</evidence>
<dbReference type="Proteomes" id="UP000053989">
    <property type="component" value="Unassembled WGS sequence"/>
</dbReference>
<dbReference type="InterPro" id="IPR036236">
    <property type="entry name" value="Znf_C2H2_sf"/>
</dbReference>
<protein>
    <recommendedName>
        <fullName evidence="8">C2H2-type domain-containing protein</fullName>
    </recommendedName>
</protein>
<evidence type="ECO:0000259" key="8">
    <source>
        <dbReference type="PROSITE" id="PS50157"/>
    </source>
</evidence>
<dbReference type="STRING" id="1036808.A0A0C3A052"/>
<dbReference type="PANTHER" id="PTHR16515:SF49">
    <property type="entry name" value="GASTRULA ZINC FINGER PROTEIN XLCGF49.1-LIKE-RELATED"/>
    <property type="match status" value="1"/>
</dbReference>
<reference evidence="9 10" key="1">
    <citation type="submission" date="2014-04" db="EMBL/GenBank/DDBJ databases">
        <authorList>
            <consortium name="DOE Joint Genome Institute"/>
            <person name="Kuo A."/>
            <person name="Kohler A."/>
            <person name="Nagy L.G."/>
            <person name="Floudas D."/>
            <person name="Copeland A."/>
            <person name="Barry K.W."/>
            <person name="Cichocki N."/>
            <person name="Veneault-Fourrey C."/>
            <person name="LaButti K."/>
            <person name="Lindquist E.A."/>
            <person name="Lipzen A."/>
            <person name="Lundell T."/>
            <person name="Morin E."/>
            <person name="Murat C."/>
            <person name="Sun H."/>
            <person name="Tunlid A."/>
            <person name="Henrissat B."/>
            <person name="Grigoriev I.V."/>
            <person name="Hibbett D.S."/>
            <person name="Martin F."/>
            <person name="Nordberg H.P."/>
            <person name="Cantor M.N."/>
            <person name="Hua S.X."/>
        </authorList>
    </citation>
    <scope>NUCLEOTIDE SEQUENCE [LARGE SCALE GENOMIC DNA]</scope>
    <source>
        <strain evidence="9 10">Foug A</strain>
    </source>
</reference>
<keyword evidence="3" id="KW-0677">Repeat</keyword>
<dbReference type="Pfam" id="PF00096">
    <property type="entry name" value="zf-C2H2"/>
    <property type="match status" value="1"/>
</dbReference>
<keyword evidence="5" id="KW-0862">Zinc</keyword>
<dbReference type="HOGENOM" id="CLU_778808_0_0_1"/>
<evidence type="ECO:0000256" key="2">
    <source>
        <dbReference type="ARBA" id="ARBA00022723"/>
    </source>
</evidence>
<dbReference type="GO" id="GO:0005634">
    <property type="term" value="C:nucleus"/>
    <property type="evidence" value="ECO:0007669"/>
    <property type="project" value="UniProtKB-SubCell"/>
</dbReference>
<feature type="domain" description="C2H2-type" evidence="8">
    <location>
        <begin position="285"/>
        <end position="315"/>
    </location>
</feature>
<feature type="domain" description="C2H2-type" evidence="8">
    <location>
        <begin position="255"/>
        <end position="282"/>
    </location>
</feature>
<dbReference type="AlphaFoldDB" id="A0A0C3A052"/>
<dbReference type="OrthoDB" id="8117402at2759"/>
<dbReference type="PROSITE" id="PS50157">
    <property type="entry name" value="ZINC_FINGER_C2H2_2"/>
    <property type="match status" value="2"/>
</dbReference>
<dbReference type="SUPFAM" id="SSF57667">
    <property type="entry name" value="beta-beta-alpha zinc fingers"/>
    <property type="match status" value="1"/>
</dbReference>
<dbReference type="GO" id="GO:0008270">
    <property type="term" value="F:zinc ion binding"/>
    <property type="evidence" value="ECO:0007669"/>
    <property type="project" value="UniProtKB-KW"/>
</dbReference>
<dbReference type="InterPro" id="IPR013087">
    <property type="entry name" value="Znf_C2H2_type"/>
</dbReference>
<gene>
    <name evidence="9" type="ORF">SCLCIDRAFT_108969</name>
</gene>
<evidence type="ECO:0000256" key="7">
    <source>
        <dbReference type="PROSITE-ProRule" id="PRU00042"/>
    </source>
</evidence>
<dbReference type="Gene3D" id="3.30.160.60">
    <property type="entry name" value="Classic Zinc Finger"/>
    <property type="match status" value="2"/>
</dbReference>
<proteinExistence type="predicted"/>